<dbReference type="RefSeq" id="WP_114644608.1">
    <property type="nucleotide sequence ID" value="NZ_QQNH01000002.1"/>
</dbReference>
<dbReference type="OrthoDB" id="9806326at2"/>
<dbReference type="Pfam" id="PF01963">
    <property type="entry name" value="TraB_PrgY_gumN"/>
    <property type="match status" value="1"/>
</dbReference>
<dbReference type="InterPro" id="IPR002816">
    <property type="entry name" value="TraB/PrgY/GumN_fam"/>
</dbReference>
<dbReference type="Proteomes" id="UP000253759">
    <property type="component" value="Unassembled WGS sequence"/>
</dbReference>
<keyword evidence="1" id="KW-0732">Signal</keyword>
<reference evidence="3" key="1">
    <citation type="submission" date="2018-07" db="EMBL/GenBank/DDBJ databases">
        <authorList>
            <person name="Liu B.-T."/>
            <person name="Du Z."/>
        </authorList>
    </citation>
    <scope>NUCLEOTIDE SEQUENCE [LARGE SCALE GENOMIC DNA]</scope>
    <source>
        <strain evidence="3">XYN52</strain>
    </source>
</reference>
<dbReference type="CDD" id="cd14789">
    <property type="entry name" value="Tiki"/>
    <property type="match status" value="1"/>
</dbReference>
<comment type="caution">
    <text evidence="2">The sequence shown here is derived from an EMBL/GenBank/DDBJ whole genome shotgun (WGS) entry which is preliminary data.</text>
</comment>
<evidence type="ECO:0000313" key="3">
    <source>
        <dbReference type="Proteomes" id="UP000253759"/>
    </source>
</evidence>
<dbReference type="PANTHER" id="PTHR40590">
    <property type="entry name" value="CYTOPLASMIC PROTEIN-RELATED"/>
    <property type="match status" value="1"/>
</dbReference>
<sequence>MAQRFRPLMFLAFLASIGVVPSAVAQAPEPPIWVVRDDDSTVYMVGTVHMMREGVAWQSTAVADVLAEADELWLEIPDLTPPDNLGGMIMRLGFSPDQPLSSRLSAEELAGLEAILDEHQIPLESFDSLRPWFAYLQITSLVMLDAGFDPQSGIDVQIKAQAEAQGMPVYGFETFDEQFDLLSGMPDKVQLEVLRQTIADYEESQAELVEQLEGWIGGDLGVLEEGTAEIAAELPEFYEALFVERNVGFVDGIEEILAGSGTALVAVGLGHYVGPDSIPAMLEARGYTVERR</sequence>
<dbReference type="PANTHER" id="PTHR40590:SF1">
    <property type="entry name" value="CYTOPLASMIC PROTEIN"/>
    <property type="match status" value="1"/>
</dbReference>
<dbReference type="AlphaFoldDB" id="A0A369W7K5"/>
<feature type="signal peptide" evidence="1">
    <location>
        <begin position="1"/>
        <end position="25"/>
    </location>
</feature>
<accession>A0A369W7K5</accession>
<dbReference type="InterPro" id="IPR047111">
    <property type="entry name" value="YbaP-like"/>
</dbReference>
<feature type="chain" id="PRO_5016661912" evidence="1">
    <location>
        <begin position="26"/>
        <end position="292"/>
    </location>
</feature>
<dbReference type="EMBL" id="QQNH01000002">
    <property type="protein sequence ID" value="RDE10313.1"/>
    <property type="molecule type" value="Genomic_DNA"/>
</dbReference>
<evidence type="ECO:0000256" key="1">
    <source>
        <dbReference type="SAM" id="SignalP"/>
    </source>
</evidence>
<protein>
    <submittedName>
        <fullName evidence="2">TraB/GumN family protein</fullName>
    </submittedName>
</protein>
<gene>
    <name evidence="2" type="ORF">DVH29_02705</name>
</gene>
<keyword evidence="3" id="KW-1185">Reference proteome</keyword>
<name>A0A369W7K5_9HYPH</name>
<proteinExistence type="predicted"/>
<organism evidence="2 3">
    <name type="scientific">Pelagibacterium lacus</name>
    <dbReference type="NCBI Taxonomy" id="2282655"/>
    <lineage>
        <taxon>Bacteria</taxon>
        <taxon>Pseudomonadati</taxon>
        <taxon>Pseudomonadota</taxon>
        <taxon>Alphaproteobacteria</taxon>
        <taxon>Hyphomicrobiales</taxon>
        <taxon>Devosiaceae</taxon>
        <taxon>Pelagibacterium</taxon>
    </lineage>
</organism>
<evidence type="ECO:0000313" key="2">
    <source>
        <dbReference type="EMBL" id="RDE10313.1"/>
    </source>
</evidence>